<organism evidence="8 9">
    <name type="scientific">Draconibacterium aestuarii</name>
    <dbReference type="NCBI Taxonomy" id="2998507"/>
    <lineage>
        <taxon>Bacteria</taxon>
        <taxon>Pseudomonadati</taxon>
        <taxon>Bacteroidota</taxon>
        <taxon>Bacteroidia</taxon>
        <taxon>Marinilabiliales</taxon>
        <taxon>Prolixibacteraceae</taxon>
        <taxon>Draconibacterium</taxon>
    </lineage>
</organism>
<dbReference type="Gene3D" id="3.40.50.2300">
    <property type="match status" value="1"/>
</dbReference>
<dbReference type="PROSITE" id="PS50043">
    <property type="entry name" value="HTH_LUXR_2"/>
    <property type="match status" value="1"/>
</dbReference>
<evidence type="ECO:0000256" key="2">
    <source>
        <dbReference type="ARBA" id="ARBA00023015"/>
    </source>
</evidence>
<evidence type="ECO:0000259" key="6">
    <source>
        <dbReference type="PROSITE" id="PS50043"/>
    </source>
</evidence>
<dbReference type="InterPro" id="IPR000792">
    <property type="entry name" value="Tscrpt_reg_LuxR_C"/>
</dbReference>
<gene>
    <name evidence="8" type="ORF">OU798_05240</name>
</gene>
<feature type="modified residue" description="4-aspartylphosphate" evidence="5">
    <location>
        <position position="60"/>
    </location>
</feature>
<evidence type="ECO:0000256" key="4">
    <source>
        <dbReference type="ARBA" id="ARBA00023163"/>
    </source>
</evidence>
<evidence type="ECO:0000256" key="5">
    <source>
        <dbReference type="PROSITE-ProRule" id="PRU00169"/>
    </source>
</evidence>
<dbReference type="CDD" id="cd17535">
    <property type="entry name" value="REC_NarL-like"/>
    <property type="match status" value="1"/>
</dbReference>
<dbReference type="InterPro" id="IPR001789">
    <property type="entry name" value="Sig_transdc_resp-reg_receiver"/>
</dbReference>
<dbReference type="InterPro" id="IPR016032">
    <property type="entry name" value="Sig_transdc_resp-reg_C-effctor"/>
</dbReference>
<keyword evidence="3" id="KW-0238">DNA-binding</keyword>
<keyword evidence="4" id="KW-0804">Transcription</keyword>
<protein>
    <submittedName>
        <fullName evidence="8">Response regulator transcription factor</fullName>
    </submittedName>
</protein>
<name>A0A9X3FB83_9BACT</name>
<dbReference type="SMART" id="SM00421">
    <property type="entry name" value="HTH_LUXR"/>
    <property type="match status" value="1"/>
</dbReference>
<dbReference type="InterPro" id="IPR039420">
    <property type="entry name" value="WalR-like"/>
</dbReference>
<dbReference type="InterPro" id="IPR058245">
    <property type="entry name" value="NreC/VraR/RcsB-like_REC"/>
</dbReference>
<dbReference type="PANTHER" id="PTHR43214">
    <property type="entry name" value="TWO-COMPONENT RESPONSE REGULATOR"/>
    <property type="match status" value="1"/>
</dbReference>
<reference evidence="8" key="1">
    <citation type="submission" date="2022-11" db="EMBL/GenBank/DDBJ databases">
        <title>Marilongibacter aestuarii gen. nov., sp. nov., isolated from tidal flat sediment.</title>
        <authorList>
            <person name="Jiayan W."/>
        </authorList>
    </citation>
    <scope>NUCLEOTIDE SEQUENCE</scope>
    <source>
        <strain evidence="8">Z1-6</strain>
    </source>
</reference>
<evidence type="ECO:0000256" key="3">
    <source>
        <dbReference type="ARBA" id="ARBA00023125"/>
    </source>
</evidence>
<comment type="caution">
    <text evidence="8">The sequence shown here is derived from an EMBL/GenBank/DDBJ whole genome shotgun (WGS) entry which is preliminary data.</text>
</comment>
<keyword evidence="2" id="KW-0805">Transcription regulation</keyword>
<evidence type="ECO:0000313" key="8">
    <source>
        <dbReference type="EMBL" id="MCY1719735.1"/>
    </source>
</evidence>
<dbReference type="SMART" id="SM00448">
    <property type="entry name" value="REC"/>
    <property type="match status" value="1"/>
</dbReference>
<dbReference type="CDD" id="cd06170">
    <property type="entry name" value="LuxR_C_like"/>
    <property type="match status" value="1"/>
</dbReference>
<dbReference type="PANTHER" id="PTHR43214:SF41">
    <property type="entry name" value="NITRATE_NITRITE RESPONSE REGULATOR PROTEIN NARP"/>
    <property type="match status" value="1"/>
</dbReference>
<evidence type="ECO:0000313" key="9">
    <source>
        <dbReference type="Proteomes" id="UP001145087"/>
    </source>
</evidence>
<evidence type="ECO:0000256" key="1">
    <source>
        <dbReference type="ARBA" id="ARBA00022553"/>
    </source>
</evidence>
<proteinExistence type="predicted"/>
<dbReference type="SUPFAM" id="SSF52172">
    <property type="entry name" value="CheY-like"/>
    <property type="match status" value="1"/>
</dbReference>
<feature type="domain" description="Response regulatory" evidence="7">
    <location>
        <begin position="7"/>
        <end position="125"/>
    </location>
</feature>
<evidence type="ECO:0000259" key="7">
    <source>
        <dbReference type="PROSITE" id="PS50110"/>
    </source>
</evidence>
<dbReference type="EMBL" id="JAPOHD010000010">
    <property type="protein sequence ID" value="MCY1719735.1"/>
    <property type="molecule type" value="Genomic_DNA"/>
</dbReference>
<dbReference type="SUPFAM" id="SSF46894">
    <property type="entry name" value="C-terminal effector domain of the bipartite response regulators"/>
    <property type="match status" value="1"/>
</dbReference>
<sequence length="224" mass="25212">MNDEKINIVVCDDHKLFRKGMSALLSDFDNVGEIGEAGNGVELLKLLEESETKPHLVLLDINMPEMDGIETTKYLKKQHPEIRIVVLSMEDDTQMVSFLVNEGINGYLLKNADPEELELAIRMVMKNDFYFSSSLSGAVLDSMLTKGKVEGIIKKFKFNKRELDILELICNELTAVEIAEKLSLSARTVEGYKRTLLEKSKTKNMAGLVIFAIKNKLVNIKINS</sequence>
<keyword evidence="9" id="KW-1185">Reference proteome</keyword>
<dbReference type="AlphaFoldDB" id="A0A9X3FB83"/>
<dbReference type="PROSITE" id="PS50110">
    <property type="entry name" value="RESPONSE_REGULATORY"/>
    <property type="match status" value="1"/>
</dbReference>
<dbReference type="GO" id="GO:0000160">
    <property type="term" value="P:phosphorelay signal transduction system"/>
    <property type="evidence" value="ECO:0007669"/>
    <property type="project" value="InterPro"/>
</dbReference>
<dbReference type="Proteomes" id="UP001145087">
    <property type="component" value="Unassembled WGS sequence"/>
</dbReference>
<feature type="domain" description="HTH luxR-type" evidence="6">
    <location>
        <begin position="151"/>
        <end position="216"/>
    </location>
</feature>
<keyword evidence="1 5" id="KW-0597">Phosphoprotein</keyword>
<dbReference type="Pfam" id="PF00196">
    <property type="entry name" value="GerE"/>
    <property type="match status" value="1"/>
</dbReference>
<dbReference type="GO" id="GO:0003677">
    <property type="term" value="F:DNA binding"/>
    <property type="evidence" value="ECO:0007669"/>
    <property type="project" value="UniProtKB-KW"/>
</dbReference>
<dbReference type="RefSeq" id="WP_343332072.1">
    <property type="nucleotide sequence ID" value="NZ_JAPOHD010000010.1"/>
</dbReference>
<dbReference type="Pfam" id="PF00072">
    <property type="entry name" value="Response_reg"/>
    <property type="match status" value="1"/>
</dbReference>
<dbReference type="InterPro" id="IPR011006">
    <property type="entry name" value="CheY-like_superfamily"/>
</dbReference>
<accession>A0A9X3FB83</accession>
<dbReference type="GO" id="GO:0006355">
    <property type="term" value="P:regulation of DNA-templated transcription"/>
    <property type="evidence" value="ECO:0007669"/>
    <property type="project" value="InterPro"/>
</dbReference>